<dbReference type="InterPro" id="IPR005720">
    <property type="entry name" value="Dihydroorotate_DH_cat"/>
</dbReference>
<dbReference type="GO" id="GO:0006207">
    <property type="term" value="P:'de novo' pyrimidine nucleobase biosynthetic process"/>
    <property type="evidence" value="ECO:0007669"/>
    <property type="project" value="InterPro"/>
</dbReference>
<dbReference type="HAMAP" id="MF_00224">
    <property type="entry name" value="DHO_dh_type1"/>
    <property type="match status" value="1"/>
</dbReference>
<dbReference type="AlphaFoldDB" id="A0A3B0YVJ4"/>
<keyword evidence="4" id="KW-0288">FMN</keyword>
<dbReference type="InterPro" id="IPR050074">
    <property type="entry name" value="DHO_dehydrogenase"/>
</dbReference>
<dbReference type="EC" id="1.3.1.14" evidence="8"/>
<evidence type="ECO:0000256" key="3">
    <source>
        <dbReference type="ARBA" id="ARBA00022630"/>
    </source>
</evidence>
<proteinExistence type="inferred from homology"/>
<dbReference type="NCBIfam" id="NF005574">
    <property type="entry name" value="PRK07259.1"/>
    <property type="match status" value="1"/>
</dbReference>
<dbReference type="CDD" id="cd04740">
    <property type="entry name" value="DHOD_1B_like"/>
    <property type="match status" value="1"/>
</dbReference>
<dbReference type="PANTHER" id="PTHR48109">
    <property type="entry name" value="DIHYDROOROTATE DEHYDROGENASE (QUINONE), MITOCHONDRIAL-RELATED"/>
    <property type="match status" value="1"/>
</dbReference>
<name>A0A3B0YVJ4_9ZZZZ</name>
<sequence>MQLCPTVGAKAYNVAGVGWNLRLVEYDMKHGGNIPQRTVVNGETTIGQKKDGKLSNQNERLAVEFCGMKFATPQVLLSGCVGFGEEYTRVEGFSNRDVGAVCLKGTTGTARLGNAPHRVIETPSGMINAIGLQNPGAPYVVNEILPTLDFEETRFIANVSGSTIEEYIEVTRLFDDSPIDAIEINISCPNVKEGGVAFGNDPEMSARVVAACRAVTKKPLITKLSPNQTDIAGNAKRCIEAGTDAFAVINTLMGMAIDIEQRTPIIGNNQGGLSGPAIKPVALLKTHQVYQVCKGHNIPIIGQGGIMTAEDAIEFMIAGAAAVGVGTALFYDPLVCPKINAGLVEYMERHGMSNISQLVGTLQLN</sequence>
<evidence type="ECO:0000256" key="1">
    <source>
        <dbReference type="ARBA" id="ARBA00001917"/>
    </source>
</evidence>
<comment type="cofactor">
    <cofactor evidence="1">
        <name>FMN</name>
        <dbReference type="ChEBI" id="CHEBI:58210"/>
    </cofactor>
</comment>
<dbReference type="SUPFAM" id="SSF51395">
    <property type="entry name" value="FMN-linked oxidoreductases"/>
    <property type="match status" value="1"/>
</dbReference>
<dbReference type="Pfam" id="PF01180">
    <property type="entry name" value="DHO_dh"/>
    <property type="match status" value="1"/>
</dbReference>
<evidence type="ECO:0000259" key="7">
    <source>
        <dbReference type="Pfam" id="PF01180"/>
    </source>
</evidence>
<dbReference type="InterPro" id="IPR049622">
    <property type="entry name" value="Dihydroorotate_DH_I"/>
</dbReference>
<dbReference type="EMBL" id="UOFQ01000015">
    <property type="protein sequence ID" value="VAW85035.1"/>
    <property type="molecule type" value="Genomic_DNA"/>
</dbReference>
<evidence type="ECO:0000313" key="8">
    <source>
        <dbReference type="EMBL" id="VAW85035.1"/>
    </source>
</evidence>
<dbReference type="Gene3D" id="3.20.20.70">
    <property type="entry name" value="Aldolase class I"/>
    <property type="match status" value="1"/>
</dbReference>
<dbReference type="FunFam" id="3.20.20.70:FF:000027">
    <property type="entry name" value="Dihydropyrimidine dehydrogenase [NADP(+)]"/>
    <property type="match status" value="1"/>
</dbReference>
<reference evidence="8" key="1">
    <citation type="submission" date="2018-06" db="EMBL/GenBank/DDBJ databases">
        <authorList>
            <person name="Zhirakovskaya E."/>
        </authorList>
    </citation>
    <scope>NUCLEOTIDE SEQUENCE</scope>
</reference>
<dbReference type="UniPathway" id="UPA00070"/>
<feature type="domain" description="Dihydroorotate dehydrogenase catalytic" evidence="7">
    <location>
        <begin position="61"/>
        <end position="347"/>
    </location>
</feature>
<dbReference type="NCBIfam" id="TIGR01037">
    <property type="entry name" value="pyrD_sub1_fam"/>
    <property type="match status" value="1"/>
</dbReference>
<accession>A0A3B0YVJ4</accession>
<dbReference type="InterPro" id="IPR024920">
    <property type="entry name" value="Dihydroorotate_DH_1"/>
</dbReference>
<dbReference type="GO" id="GO:0044205">
    <property type="term" value="P:'de novo' UMP biosynthetic process"/>
    <property type="evidence" value="ECO:0007669"/>
    <property type="project" value="UniProtKB-UniPathway"/>
</dbReference>
<protein>
    <submittedName>
        <fullName evidence="8">Dihydroorotate dehydrogenase (NAD(+)), catalytic subunit</fullName>
        <ecNumber evidence="8">1.3.1.14</ecNumber>
    </submittedName>
</protein>
<dbReference type="InterPro" id="IPR033888">
    <property type="entry name" value="DHOD_1B"/>
</dbReference>
<evidence type="ECO:0000256" key="2">
    <source>
        <dbReference type="ARBA" id="ARBA00004725"/>
    </source>
</evidence>
<dbReference type="GO" id="GO:0004589">
    <property type="term" value="F:dihydroorotate dehydrogenase (NAD+) activity"/>
    <property type="evidence" value="ECO:0007669"/>
    <property type="project" value="UniProtKB-EC"/>
</dbReference>
<keyword evidence="6 8" id="KW-0560">Oxidoreductase</keyword>
<evidence type="ECO:0000256" key="4">
    <source>
        <dbReference type="ARBA" id="ARBA00022643"/>
    </source>
</evidence>
<evidence type="ECO:0000256" key="6">
    <source>
        <dbReference type="ARBA" id="ARBA00023002"/>
    </source>
</evidence>
<dbReference type="PROSITE" id="PS00912">
    <property type="entry name" value="DHODEHASE_2"/>
    <property type="match status" value="1"/>
</dbReference>
<dbReference type="GO" id="GO:0005737">
    <property type="term" value="C:cytoplasm"/>
    <property type="evidence" value="ECO:0007669"/>
    <property type="project" value="InterPro"/>
</dbReference>
<evidence type="ECO:0000256" key="5">
    <source>
        <dbReference type="ARBA" id="ARBA00022975"/>
    </source>
</evidence>
<organism evidence="8">
    <name type="scientific">hydrothermal vent metagenome</name>
    <dbReference type="NCBI Taxonomy" id="652676"/>
    <lineage>
        <taxon>unclassified sequences</taxon>
        <taxon>metagenomes</taxon>
        <taxon>ecological metagenomes</taxon>
    </lineage>
</organism>
<dbReference type="InterPro" id="IPR001295">
    <property type="entry name" value="Dihydroorotate_DH_CS"/>
</dbReference>
<dbReference type="InterPro" id="IPR013785">
    <property type="entry name" value="Aldolase_TIM"/>
</dbReference>
<gene>
    <name evidence="8" type="ORF">MNBD_GAMMA17-307</name>
</gene>
<keyword evidence="3" id="KW-0285">Flavoprotein</keyword>
<keyword evidence="5" id="KW-0665">Pyrimidine biosynthesis</keyword>
<dbReference type="PANTHER" id="PTHR48109:SF1">
    <property type="entry name" value="DIHYDROOROTATE DEHYDROGENASE (FUMARATE)"/>
    <property type="match status" value="1"/>
</dbReference>
<comment type="pathway">
    <text evidence="2">Pyrimidine metabolism; UMP biosynthesis via de novo pathway.</text>
</comment>